<evidence type="ECO:0000313" key="3">
    <source>
        <dbReference type="Proteomes" id="UP000030403"/>
    </source>
</evidence>
<evidence type="ECO:0000259" key="1">
    <source>
        <dbReference type="PROSITE" id="PS51819"/>
    </source>
</evidence>
<dbReference type="OrthoDB" id="2184229at2"/>
<gene>
    <name evidence="2" type="ORF">N783_16490</name>
</gene>
<dbReference type="Gene3D" id="3.10.180.10">
    <property type="entry name" value="2,3-Dihydroxybiphenyl 1,2-Dioxygenase, domain 1"/>
    <property type="match status" value="1"/>
</dbReference>
<dbReference type="InterPro" id="IPR004360">
    <property type="entry name" value="Glyas_Fos-R_dOase_dom"/>
</dbReference>
<dbReference type="RefSeq" id="WP_027446012.1">
    <property type="nucleotide sequence ID" value="NZ_AULJ01000019.1"/>
</dbReference>
<dbReference type="eggNOG" id="COG0346">
    <property type="taxonomic scope" value="Bacteria"/>
</dbReference>
<dbReference type="STRING" id="1385511.GCA_000425225_01997"/>
<protein>
    <recommendedName>
        <fullName evidence="1">VOC domain-containing protein</fullName>
    </recommendedName>
</protein>
<feature type="domain" description="VOC" evidence="1">
    <location>
        <begin position="6"/>
        <end position="120"/>
    </location>
</feature>
<organism evidence="2 3">
    <name type="scientific">Pontibacillus marinus BH030004 = DSM 16465</name>
    <dbReference type="NCBI Taxonomy" id="1385511"/>
    <lineage>
        <taxon>Bacteria</taxon>
        <taxon>Bacillati</taxon>
        <taxon>Bacillota</taxon>
        <taxon>Bacilli</taxon>
        <taxon>Bacillales</taxon>
        <taxon>Bacillaceae</taxon>
        <taxon>Pontibacillus</taxon>
    </lineage>
</organism>
<dbReference type="CDD" id="cd06587">
    <property type="entry name" value="VOC"/>
    <property type="match status" value="1"/>
</dbReference>
<evidence type="ECO:0000313" key="2">
    <source>
        <dbReference type="EMBL" id="KGX84614.1"/>
    </source>
</evidence>
<dbReference type="Proteomes" id="UP000030403">
    <property type="component" value="Unassembled WGS sequence"/>
</dbReference>
<dbReference type="EMBL" id="AVPF01000052">
    <property type="protein sequence ID" value="KGX84614.1"/>
    <property type="molecule type" value="Genomic_DNA"/>
</dbReference>
<accession>A0A0A5FXU9</accession>
<dbReference type="SUPFAM" id="SSF54593">
    <property type="entry name" value="Glyoxalase/Bleomycin resistance protein/Dihydroxybiphenyl dioxygenase"/>
    <property type="match status" value="1"/>
</dbReference>
<keyword evidence="3" id="KW-1185">Reference proteome</keyword>
<dbReference type="InterPro" id="IPR029068">
    <property type="entry name" value="Glyas_Bleomycin-R_OHBP_Dase"/>
</dbReference>
<reference evidence="2 3" key="1">
    <citation type="submission" date="2013-08" db="EMBL/GenBank/DDBJ databases">
        <authorList>
            <person name="Huang J."/>
            <person name="Wang G."/>
        </authorList>
    </citation>
    <scope>NUCLEOTIDE SEQUENCE [LARGE SCALE GENOMIC DNA]</scope>
    <source>
        <strain evidence="2 3">BH030004</strain>
    </source>
</reference>
<dbReference type="AlphaFoldDB" id="A0A0A5FXU9"/>
<sequence length="120" mass="14025">MKFIKRIDAVFVPVMDVEKSEQWYLTMFPFKVVFRSSDGIYVGFRFEDEDEVKTALTIHKVDKMPEQPHAAFNFYVDDVDAVHSYLKEQNVEVGEIHGAEGMRFFNAQDPNGNKFEFVTF</sequence>
<dbReference type="Pfam" id="PF00903">
    <property type="entry name" value="Glyoxalase"/>
    <property type="match status" value="1"/>
</dbReference>
<dbReference type="PROSITE" id="PS51819">
    <property type="entry name" value="VOC"/>
    <property type="match status" value="1"/>
</dbReference>
<dbReference type="InterPro" id="IPR037523">
    <property type="entry name" value="VOC_core"/>
</dbReference>
<name>A0A0A5FXU9_9BACI</name>
<comment type="caution">
    <text evidence="2">The sequence shown here is derived from an EMBL/GenBank/DDBJ whole genome shotgun (WGS) entry which is preliminary data.</text>
</comment>
<proteinExistence type="predicted"/>